<name>A0A0D0AEA8_9AGAM</name>
<dbReference type="AlphaFoldDB" id="A0A0D0AEA8"/>
<evidence type="ECO:0000313" key="2">
    <source>
        <dbReference type="Proteomes" id="UP000054485"/>
    </source>
</evidence>
<accession>A0A0D0AEA8</accession>
<dbReference type="Proteomes" id="UP000054485">
    <property type="component" value="Unassembled WGS sequence"/>
</dbReference>
<proteinExistence type="predicted"/>
<gene>
    <name evidence="1" type="ORF">CY34DRAFT_289992</name>
</gene>
<organism evidence="1 2">
    <name type="scientific">Suillus luteus UH-Slu-Lm8-n1</name>
    <dbReference type="NCBI Taxonomy" id="930992"/>
    <lineage>
        <taxon>Eukaryota</taxon>
        <taxon>Fungi</taxon>
        <taxon>Dikarya</taxon>
        <taxon>Basidiomycota</taxon>
        <taxon>Agaricomycotina</taxon>
        <taxon>Agaricomycetes</taxon>
        <taxon>Agaricomycetidae</taxon>
        <taxon>Boletales</taxon>
        <taxon>Suillineae</taxon>
        <taxon>Suillaceae</taxon>
        <taxon>Suillus</taxon>
    </lineage>
</organism>
<keyword evidence="2" id="KW-1185">Reference proteome</keyword>
<dbReference type="HOGENOM" id="CLU_2672746_0_0_1"/>
<reference evidence="2" key="2">
    <citation type="submission" date="2015-01" db="EMBL/GenBank/DDBJ databases">
        <title>Evolutionary Origins and Diversification of the Mycorrhizal Mutualists.</title>
        <authorList>
            <consortium name="DOE Joint Genome Institute"/>
            <consortium name="Mycorrhizal Genomics Consortium"/>
            <person name="Kohler A."/>
            <person name="Kuo A."/>
            <person name="Nagy L.G."/>
            <person name="Floudas D."/>
            <person name="Copeland A."/>
            <person name="Barry K.W."/>
            <person name="Cichocki N."/>
            <person name="Veneault-Fourrey C."/>
            <person name="LaButti K."/>
            <person name="Lindquist E.A."/>
            <person name="Lipzen A."/>
            <person name="Lundell T."/>
            <person name="Morin E."/>
            <person name="Murat C."/>
            <person name="Riley R."/>
            <person name="Ohm R."/>
            <person name="Sun H."/>
            <person name="Tunlid A."/>
            <person name="Henrissat B."/>
            <person name="Grigoriev I.V."/>
            <person name="Hibbett D.S."/>
            <person name="Martin F."/>
        </authorList>
    </citation>
    <scope>NUCLEOTIDE SEQUENCE [LARGE SCALE GENOMIC DNA]</scope>
    <source>
        <strain evidence="2">UH-Slu-Lm8-n1</strain>
    </source>
</reference>
<sequence>MAGIQKSSTAISSCRHERYTNVILNFTIWILRTTGHRHLQVHTDNARTFEEPKGTTCKTSLTETFPAVPAQFGPS</sequence>
<dbReference type="InParanoid" id="A0A0D0AEA8"/>
<reference evidence="1 2" key="1">
    <citation type="submission" date="2014-04" db="EMBL/GenBank/DDBJ databases">
        <authorList>
            <consortium name="DOE Joint Genome Institute"/>
            <person name="Kuo A."/>
            <person name="Ruytinx J."/>
            <person name="Rineau F."/>
            <person name="Colpaert J."/>
            <person name="Kohler A."/>
            <person name="Nagy L.G."/>
            <person name="Floudas D."/>
            <person name="Copeland A."/>
            <person name="Barry K.W."/>
            <person name="Cichocki N."/>
            <person name="Veneault-Fourrey C."/>
            <person name="LaButti K."/>
            <person name="Lindquist E.A."/>
            <person name="Lipzen A."/>
            <person name="Lundell T."/>
            <person name="Morin E."/>
            <person name="Murat C."/>
            <person name="Sun H."/>
            <person name="Tunlid A."/>
            <person name="Henrissat B."/>
            <person name="Grigoriev I.V."/>
            <person name="Hibbett D.S."/>
            <person name="Martin F."/>
            <person name="Nordberg H.P."/>
            <person name="Cantor M.N."/>
            <person name="Hua S.X."/>
        </authorList>
    </citation>
    <scope>NUCLEOTIDE SEQUENCE [LARGE SCALE GENOMIC DNA]</scope>
    <source>
        <strain evidence="1 2">UH-Slu-Lm8-n1</strain>
    </source>
</reference>
<protein>
    <submittedName>
        <fullName evidence="1">Uncharacterized protein</fullName>
    </submittedName>
</protein>
<dbReference type="EMBL" id="KN835319">
    <property type="protein sequence ID" value="KIK40021.1"/>
    <property type="molecule type" value="Genomic_DNA"/>
</dbReference>
<evidence type="ECO:0000313" key="1">
    <source>
        <dbReference type="EMBL" id="KIK40021.1"/>
    </source>
</evidence>